<comment type="similarity">
    <text evidence="2">Belongs to the transketolase family.</text>
</comment>
<evidence type="ECO:0000256" key="3">
    <source>
        <dbReference type="ARBA" id="ARBA00023052"/>
    </source>
</evidence>
<dbReference type="PANTHER" id="PTHR47514:SF1">
    <property type="entry name" value="TRANSKETOLASE N-TERMINAL SECTION-RELATED"/>
    <property type="match status" value="1"/>
</dbReference>
<evidence type="ECO:0000256" key="1">
    <source>
        <dbReference type="ARBA" id="ARBA00001964"/>
    </source>
</evidence>
<dbReference type="Pfam" id="PF00456">
    <property type="entry name" value="Transketolase_N"/>
    <property type="match status" value="1"/>
</dbReference>
<keyword evidence="3" id="KW-0786">Thiamine pyrophosphate</keyword>
<dbReference type="SUPFAM" id="SSF52518">
    <property type="entry name" value="Thiamin diphosphate-binding fold (THDP-binding)"/>
    <property type="match status" value="1"/>
</dbReference>
<keyword evidence="6" id="KW-1185">Reference proteome</keyword>
<dbReference type="PANTHER" id="PTHR47514">
    <property type="entry name" value="TRANSKETOLASE N-TERMINAL SECTION-RELATED"/>
    <property type="match status" value="1"/>
</dbReference>
<comment type="cofactor">
    <cofactor evidence="1">
        <name>thiamine diphosphate</name>
        <dbReference type="ChEBI" id="CHEBI:58937"/>
    </cofactor>
</comment>
<feature type="domain" description="Transketolase N-terminal" evidence="4">
    <location>
        <begin position="34"/>
        <end position="268"/>
    </location>
</feature>
<evidence type="ECO:0000259" key="4">
    <source>
        <dbReference type="Pfam" id="PF00456"/>
    </source>
</evidence>
<dbReference type="RefSeq" id="WP_329076279.1">
    <property type="nucleotide sequence ID" value="NZ_CP109393.1"/>
</dbReference>
<dbReference type="Gene3D" id="3.40.50.970">
    <property type="match status" value="1"/>
</dbReference>
<reference evidence="5" key="1">
    <citation type="submission" date="2022-10" db="EMBL/GenBank/DDBJ databases">
        <title>The complete genomes of actinobacterial strains from the NBC collection.</title>
        <authorList>
            <person name="Joergensen T.S."/>
            <person name="Alvarez Arevalo M."/>
            <person name="Sterndorff E.B."/>
            <person name="Faurdal D."/>
            <person name="Vuksanovic O."/>
            <person name="Mourched A.-S."/>
            <person name="Charusanti P."/>
            <person name="Shaw S."/>
            <person name="Blin K."/>
            <person name="Weber T."/>
        </authorList>
    </citation>
    <scope>NUCLEOTIDE SEQUENCE</scope>
    <source>
        <strain evidence="5">NBC_01432</strain>
    </source>
</reference>
<gene>
    <name evidence="5" type="ORF">OG442_14395</name>
</gene>
<protein>
    <submittedName>
        <fullName evidence="5">Transketolase</fullName>
    </submittedName>
</protein>
<organism evidence="5 6">
    <name type="scientific">Streptomyces niveus</name>
    <name type="common">Streptomyces spheroides</name>
    <dbReference type="NCBI Taxonomy" id="193462"/>
    <lineage>
        <taxon>Bacteria</taxon>
        <taxon>Bacillati</taxon>
        <taxon>Actinomycetota</taxon>
        <taxon>Actinomycetes</taxon>
        <taxon>Kitasatosporales</taxon>
        <taxon>Streptomycetaceae</taxon>
        <taxon>Streptomyces</taxon>
    </lineage>
</organism>
<proteinExistence type="inferred from homology"/>
<dbReference type="InterPro" id="IPR005474">
    <property type="entry name" value="Transketolase_N"/>
</dbReference>
<evidence type="ECO:0000313" key="6">
    <source>
        <dbReference type="Proteomes" id="UP001432209"/>
    </source>
</evidence>
<evidence type="ECO:0000256" key="2">
    <source>
        <dbReference type="ARBA" id="ARBA00007131"/>
    </source>
</evidence>
<name>A0ABZ2A5A4_STRNV</name>
<dbReference type="InterPro" id="IPR029061">
    <property type="entry name" value="THDP-binding"/>
</dbReference>
<dbReference type="CDD" id="cd02012">
    <property type="entry name" value="TPP_TK"/>
    <property type="match status" value="1"/>
</dbReference>
<dbReference type="Proteomes" id="UP001432209">
    <property type="component" value="Chromosome"/>
</dbReference>
<sequence>MTAPTEAVSPPFAELPFREQAFRIREHILKMATAPQGAHVGGSLSCADVLLHLYTRVLDIHPQEPDRPDRDRFVLSKGHAAPALYAVLAETGHLPVEELATYTQPGSRLAGHPLRRVPGVEFPTGSLGHGLSLGTGVALAMRRQGRPARAFVLLGDGELQEGSVWEAAMSAAQYGLDNLVAVVDRNGLQITGGTEECVALEPLAERWRSFGWSAVEIDGHDEAALEETFAALPARTGKPTVVIARTVKGRGVALFEGKKKSHSVQLNPRLYQRAKKDLRSGRTA</sequence>
<dbReference type="EMBL" id="CP109495">
    <property type="protein sequence ID" value="WUX52628.1"/>
    <property type="molecule type" value="Genomic_DNA"/>
</dbReference>
<accession>A0ABZ2A5A4</accession>
<dbReference type="GeneID" id="91344533"/>
<evidence type="ECO:0000313" key="5">
    <source>
        <dbReference type="EMBL" id="WUX52628.1"/>
    </source>
</evidence>